<dbReference type="Pfam" id="PF07727">
    <property type="entry name" value="RVT_2"/>
    <property type="match status" value="1"/>
</dbReference>
<dbReference type="InterPro" id="IPR032675">
    <property type="entry name" value="LRR_dom_sf"/>
</dbReference>
<dbReference type="Pfam" id="PF14223">
    <property type="entry name" value="Retrotran_gag_2"/>
    <property type="match status" value="1"/>
</dbReference>
<dbReference type="Gene3D" id="1.10.8.430">
    <property type="entry name" value="Helical domain of apoptotic protease-activating factors"/>
    <property type="match status" value="1"/>
</dbReference>
<dbReference type="PROSITE" id="PS50994">
    <property type="entry name" value="INTEGRASE"/>
    <property type="match status" value="1"/>
</dbReference>
<dbReference type="Proteomes" id="UP000701853">
    <property type="component" value="Chromosome 5"/>
</dbReference>
<dbReference type="InterPro" id="IPR043502">
    <property type="entry name" value="DNA/RNA_pol_sf"/>
</dbReference>
<dbReference type="SUPFAM" id="SSF56672">
    <property type="entry name" value="DNA/RNA polymerases"/>
    <property type="match status" value="1"/>
</dbReference>
<reference evidence="11 12" key="1">
    <citation type="journal article" date="2021" name="bioRxiv">
        <title>The Gossypium anomalum genome as a resource for cotton improvement and evolutionary analysis of hybrid incompatibility.</title>
        <authorList>
            <person name="Grover C.E."/>
            <person name="Yuan D."/>
            <person name="Arick M.A."/>
            <person name="Miller E.R."/>
            <person name="Hu G."/>
            <person name="Peterson D.G."/>
            <person name="Wendel J.F."/>
            <person name="Udall J.A."/>
        </authorList>
    </citation>
    <scope>NUCLEOTIDE SEQUENCE [LARGE SCALE GENOMIC DNA]</scope>
    <source>
        <strain evidence="11">JFW-Udall</strain>
        <tissue evidence="11">Leaf</tissue>
    </source>
</reference>
<dbReference type="InterPro" id="IPR057670">
    <property type="entry name" value="SH3_retrovirus"/>
</dbReference>
<proteinExistence type="predicted"/>
<dbReference type="Pfam" id="PF22936">
    <property type="entry name" value="Pol_BBD"/>
    <property type="match status" value="1"/>
</dbReference>
<keyword evidence="2" id="KW-0645">Protease</keyword>
<dbReference type="InterPro" id="IPR054722">
    <property type="entry name" value="PolX-like_BBD"/>
</dbReference>
<feature type="coiled-coil region" evidence="8">
    <location>
        <begin position="111"/>
        <end position="138"/>
    </location>
</feature>
<keyword evidence="1" id="KW-0433">Leucine-rich repeat</keyword>
<dbReference type="Pfam" id="PF00931">
    <property type="entry name" value="NB-ARC"/>
    <property type="match status" value="1"/>
</dbReference>
<dbReference type="InterPro" id="IPR001584">
    <property type="entry name" value="Integrase_cat-core"/>
</dbReference>
<feature type="region of interest" description="Disordered" evidence="9">
    <location>
        <begin position="203"/>
        <end position="245"/>
    </location>
</feature>
<keyword evidence="12" id="KW-1185">Reference proteome</keyword>
<evidence type="ECO:0000256" key="7">
    <source>
        <dbReference type="ARBA" id="ARBA00022821"/>
    </source>
</evidence>
<accession>A0A8J5ZMU9</accession>
<name>A0A8J5ZMU9_9ROSI</name>
<dbReference type="GO" id="GO:0006508">
    <property type="term" value="P:proteolysis"/>
    <property type="evidence" value="ECO:0007669"/>
    <property type="project" value="UniProtKB-KW"/>
</dbReference>
<dbReference type="InterPro" id="IPR042197">
    <property type="entry name" value="Apaf_helical"/>
</dbReference>
<comment type="caution">
    <text evidence="11">The sequence shown here is derived from an EMBL/GenBank/DDBJ whole genome shotgun (WGS) entry which is preliminary data.</text>
</comment>
<dbReference type="Pfam" id="PF25597">
    <property type="entry name" value="SH3_retrovirus"/>
    <property type="match status" value="1"/>
</dbReference>
<feature type="domain" description="Integrase catalytic" evidence="10">
    <location>
        <begin position="514"/>
        <end position="680"/>
    </location>
</feature>
<dbReference type="FunFam" id="1.10.10.10:FF:000322">
    <property type="entry name" value="Probable disease resistance protein At1g63360"/>
    <property type="match status" value="1"/>
</dbReference>
<dbReference type="SUPFAM" id="SSF52058">
    <property type="entry name" value="L domain-like"/>
    <property type="match status" value="2"/>
</dbReference>
<evidence type="ECO:0000259" key="10">
    <source>
        <dbReference type="PROSITE" id="PS50994"/>
    </source>
</evidence>
<organism evidence="11 12">
    <name type="scientific">Gossypium anomalum</name>
    <dbReference type="NCBI Taxonomy" id="47600"/>
    <lineage>
        <taxon>Eukaryota</taxon>
        <taxon>Viridiplantae</taxon>
        <taxon>Streptophyta</taxon>
        <taxon>Embryophyta</taxon>
        <taxon>Tracheophyta</taxon>
        <taxon>Spermatophyta</taxon>
        <taxon>Magnoliopsida</taxon>
        <taxon>eudicotyledons</taxon>
        <taxon>Gunneridae</taxon>
        <taxon>Pentapetalae</taxon>
        <taxon>rosids</taxon>
        <taxon>malvids</taxon>
        <taxon>Malvales</taxon>
        <taxon>Malvaceae</taxon>
        <taxon>Malvoideae</taxon>
        <taxon>Gossypium</taxon>
    </lineage>
</organism>
<keyword evidence="3" id="KW-0479">Metal-binding</keyword>
<evidence type="ECO:0000256" key="5">
    <source>
        <dbReference type="ARBA" id="ARBA00022750"/>
    </source>
</evidence>
<dbReference type="InterPro" id="IPR027417">
    <property type="entry name" value="P-loop_NTPase"/>
</dbReference>
<dbReference type="Pfam" id="PF13976">
    <property type="entry name" value="gag_pre-integrs"/>
    <property type="match status" value="1"/>
</dbReference>
<dbReference type="CDD" id="cd09272">
    <property type="entry name" value="RNase_HI_RT_Ty1"/>
    <property type="match status" value="1"/>
</dbReference>
<dbReference type="GO" id="GO:0004190">
    <property type="term" value="F:aspartic-type endopeptidase activity"/>
    <property type="evidence" value="ECO:0007669"/>
    <property type="project" value="UniProtKB-KW"/>
</dbReference>
<dbReference type="GO" id="GO:0043531">
    <property type="term" value="F:ADP binding"/>
    <property type="evidence" value="ECO:0007669"/>
    <property type="project" value="InterPro"/>
</dbReference>
<dbReference type="InterPro" id="IPR058922">
    <property type="entry name" value="WHD_DRP"/>
</dbReference>
<dbReference type="Gene3D" id="3.80.10.10">
    <property type="entry name" value="Ribonuclease Inhibitor"/>
    <property type="match status" value="2"/>
</dbReference>
<dbReference type="InterPro" id="IPR039537">
    <property type="entry name" value="Retrotran_Ty1/copia-like"/>
</dbReference>
<keyword evidence="7" id="KW-0611">Plant defense</keyword>
<dbReference type="GO" id="GO:0015074">
    <property type="term" value="P:DNA integration"/>
    <property type="evidence" value="ECO:0007669"/>
    <property type="project" value="InterPro"/>
</dbReference>
<dbReference type="InterPro" id="IPR036397">
    <property type="entry name" value="RNaseH_sf"/>
</dbReference>
<dbReference type="Gene3D" id="3.30.420.10">
    <property type="entry name" value="Ribonuclease H-like superfamily/Ribonuclease H"/>
    <property type="match status" value="1"/>
</dbReference>
<dbReference type="SUPFAM" id="SSF53098">
    <property type="entry name" value="Ribonuclease H-like"/>
    <property type="match status" value="1"/>
</dbReference>
<dbReference type="SUPFAM" id="SSF52540">
    <property type="entry name" value="P-loop containing nucleoside triphosphate hydrolases"/>
    <property type="match status" value="1"/>
</dbReference>
<sequence>MASSGFSPAAPPVFNGEGFHIWVVKMRTYLQAFDLWEVVNTDVEPAPLRANPTVAQIRQHADERTKRHKAMSCIQNCVSDVIFTRIMACETPKHSWDKLKEEFQGTESTRLQQLLNLRRDFENLKMKEEETVKQYSDRIMAMVNSIRLLGEQFSKARIVEKVLSTLPERYEAKISSLEDSRDLATISLTELINALYAQEQRRGSRMEEHQEGAFQAKAKATSSTSAYKGKKSWKNRPKPNAARGGDRLYRFCKRPGHSEARCWFRPDAVCQHCKKKGHVERVCKEKGRPAQNQPQSKGEEAQVAEGSSDHEEQVFAVSCLAGKSKGLKGWLLDSGCTNHMSPDATIFKTLDRSCKTKVKIGNGQFIKAEGKGDVLLYTSTGDKVITNVLLVPEIDRNLLSIGQLLEKGYSIMFKGQECQITDPNGSSFMTVTMSDKCFEVNWSGDSHSAHAASTEDTKLWHQRLGHPNFKSMAQMVSKEMVENFTKTVQNEDVCEVCQMGKQARLPFPSNTTWRASSKLELVHNDVCGPMRTESLSGNRYFILFIDDYTRYCWVYFLKHKSEVAQVFMKFKAAAETETGCKLKTIRSDNGAEYTSAQFQALCNDARIKHQLTNVYTPQQNGVSERKNRSLMDMARCLLFQKDLPKTLWAEAVNTAVYLQNRLPTKALDQKTPFEGWFRFKPSLAHLRVFGCLCYAQVPVKKRSKLDKRAQAGILVGYSSIKKGYRILDPLTNKVQVSRDVVFDEKAYWNWERIEPKVITEELVANQTEPEQNGSEMDIDDEPVRGTRTLAEIYERAHVAQEEPSCFKEAEAHEGWKQAMCDEIAMIEKNQTWELVYRAKQNADGSLNKLKARLVVKGFSQKYGLDYLETFAPVARLDTIRLLVALAAQMEWKIHQLDVKSAFLNGFLEEEIYVEQPEGFKVLHKEDMVYKLKKALYGLKQAPRAWYSRIDSYLVGLGFERSLSEPTLYVKKKNGKTQLIVSVYIDDLLVTGGDQAILADFKTKMHQMFEMSDLGEMTYFLGMEVTQSQAGFFLSQRTFAIMILKKFSMQNCKATSTPVAVGEKLTSQSNSEKVCETTYRSLVGCLLYLTATRPDIMFAVSLLSRFMHCCNEDHFRAAKRVLRYIKGTLSYGMQFCKAKRLRLVGYTDSDWARSKDDMKSTSGYVFTLGSAIFCWSSKKQNVVAQSTAEAEYVAAAGAVNQAIWLRKILTDLNLYQEGATEIYCDNQSTVAIAKNPVFHGRTKHFSIKLHVVREMEQAHEVKLIHCSSEEQLADILTKPLGVTRFLHLRMQMGHRGLLHKLLAFACCFVKVPTVLILDDVWDKVSLEEVGIPEQSGSNGCKLVLTTRLEHVCKYMGCKVIKVKPLTEEEALILFLNKVGPSIVQSPTIMPTLKLVVKECAGLPLTIVVVAGTMNGEDNPLIWKNALGELKERIGKVEGVEAEVIEHLKFSFDHLKDKQVKHCFLYCTVYPKDFEIVKDGLIKCWIEEGFIDDMGTRQEIKDKGHVILKKLEDNCLLENITTKYGTPCVKMHDAVRDMALSITSMNPRYMVQAGLQLEKLPRKEQWSQDIEKVSLMHNSISEILTDVLPTKCQRLTTMLLQHNPIKKISNSFFTNMPCVSVLNLSYTKIESLPNSISELKNLTTLLLSRCFELRDLPCLSMLQELKKLDLSWTKIEEVPEGMDMLIKLSYLDLGVSTLKEIPVGLLPKLVHLQHLSFDEENEETSLKAEEMEPLKKLECLIGRFEDINEFNKFISSMQQNKKNLIKYNLQELVQQQHQQHWLRPPPFPILRKFRYANAQSICSKSGVMVCDSLQLIFVVGDCDKRKRIPPFVPLVGNGQPFAYAPPSLTISSNKRWWESLEWDDHPNFENEEVRSIESDDVLGLQLEELPKKEQWSPDIEKVSLMRNFISEILIDVLPTKCQLLTTMLLQRNPIKISNYFFTNMPYLSVLNLSFTKIKSLPNSISELKNLTTLLLCGCFELRDLPCLSMLQELKLDLSETKIEEVTEGMDTLIIKLRYLDLGVSTLKEIPAGLLPKLVHLQHLSFDVNNVKISLKAEELEPLKKLECFTGRFEDINEFNFEEWVICRQVRRKWGSYCARTRLSLGTFFNIFNSKATTCFRPLLEIPTPLLESQAQTSMQATPTSFMENGLKKPIKPSCTLSQKRADPACELGQGAGQALAIFGLTHALFATAHCHISHRLPVSAPLSTAARRPKVRMGAVAQGCWG</sequence>
<dbReference type="OrthoDB" id="1002045at2759"/>
<dbReference type="PANTHER" id="PTHR42648:SF18">
    <property type="entry name" value="RETROTRANSPOSON, UNCLASSIFIED-LIKE PROTEIN"/>
    <property type="match status" value="1"/>
</dbReference>
<dbReference type="Pfam" id="PF23559">
    <property type="entry name" value="WHD_DRP"/>
    <property type="match status" value="1"/>
</dbReference>
<feature type="compositionally biased region" description="Low complexity" evidence="9">
    <location>
        <begin position="216"/>
        <end position="227"/>
    </location>
</feature>
<dbReference type="Gene3D" id="3.40.50.300">
    <property type="entry name" value="P-loop containing nucleotide triphosphate hydrolases"/>
    <property type="match status" value="1"/>
</dbReference>
<evidence type="ECO:0000256" key="3">
    <source>
        <dbReference type="ARBA" id="ARBA00022723"/>
    </source>
</evidence>
<evidence type="ECO:0000256" key="1">
    <source>
        <dbReference type="ARBA" id="ARBA00022614"/>
    </source>
</evidence>
<keyword evidence="6" id="KW-0378">Hydrolase</keyword>
<dbReference type="Pfam" id="PF13855">
    <property type="entry name" value="LRR_8"/>
    <property type="match status" value="1"/>
</dbReference>
<protein>
    <recommendedName>
        <fullName evidence="10">Integrase catalytic domain-containing protein</fullName>
    </recommendedName>
</protein>
<dbReference type="SMART" id="SM00369">
    <property type="entry name" value="LRR_TYP"/>
    <property type="match status" value="6"/>
</dbReference>
<dbReference type="InterPro" id="IPR025724">
    <property type="entry name" value="GAG-pre-integrase_dom"/>
</dbReference>
<gene>
    <name evidence="11" type="ORF">CXB51_009665</name>
</gene>
<dbReference type="InterPro" id="IPR003591">
    <property type="entry name" value="Leu-rich_rpt_typical-subtyp"/>
</dbReference>
<feature type="compositionally biased region" description="Basic residues" evidence="9">
    <location>
        <begin position="228"/>
        <end position="237"/>
    </location>
</feature>
<dbReference type="InterPro" id="IPR001611">
    <property type="entry name" value="Leu-rich_rpt"/>
</dbReference>
<dbReference type="GO" id="GO:0006952">
    <property type="term" value="P:defense response"/>
    <property type="evidence" value="ECO:0007669"/>
    <property type="project" value="UniProtKB-KW"/>
</dbReference>
<dbReference type="Pfam" id="PF00665">
    <property type="entry name" value="rve"/>
    <property type="match status" value="1"/>
</dbReference>
<dbReference type="InterPro" id="IPR013103">
    <property type="entry name" value="RVT_2"/>
</dbReference>
<evidence type="ECO:0000256" key="2">
    <source>
        <dbReference type="ARBA" id="ARBA00022670"/>
    </source>
</evidence>
<feature type="region of interest" description="Disordered" evidence="9">
    <location>
        <begin position="284"/>
        <end position="307"/>
    </location>
</feature>
<evidence type="ECO:0000313" key="11">
    <source>
        <dbReference type="EMBL" id="KAG8492364.1"/>
    </source>
</evidence>
<evidence type="ECO:0000256" key="9">
    <source>
        <dbReference type="SAM" id="MobiDB-lite"/>
    </source>
</evidence>
<dbReference type="InterPro" id="IPR012337">
    <property type="entry name" value="RNaseH-like_sf"/>
</dbReference>
<evidence type="ECO:0000313" key="12">
    <source>
        <dbReference type="Proteomes" id="UP000701853"/>
    </source>
</evidence>
<dbReference type="GO" id="GO:0003676">
    <property type="term" value="F:nucleic acid binding"/>
    <property type="evidence" value="ECO:0007669"/>
    <property type="project" value="InterPro"/>
</dbReference>
<keyword evidence="4" id="KW-0677">Repeat</keyword>
<evidence type="ECO:0000256" key="6">
    <source>
        <dbReference type="ARBA" id="ARBA00022801"/>
    </source>
</evidence>
<dbReference type="PRINTS" id="PR00364">
    <property type="entry name" value="DISEASERSIST"/>
</dbReference>
<keyword evidence="8" id="KW-0175">Coiled coil</keyword>
<dbReference type="InterPro" id="IPR002182">
    <property type="entry name" value="NB-ARC"/>
</dbReference>
<dbReference type="EMBL" id="JAHUZN010000005">
    <property type="protein sequence ID" value="KAG8492364.1"/>
    <property type="molecule type" value="Genomic_DNA"/>
</dbReference>
<dbReference type="GO" id="GO:0046872">
    <property type="term" value="F:metal ion binding"/>
    <property type="evidence" value="ECO:0007669"/>
    <property type="project" value="UniProtKB-KW"/>
</dbReference>
<keyword evidence="5" id="KW-0064">Aspartyl protease</keyword>
<dbReference type="PANTHER" id="PTHR42648">
    <property type="entry name" value="TRANSPOSASE, PUTATIVE-RELATED"/>
    <property type="match status" value="1"/>
</dbReference>
<evidence type="ECO:0000256" key="8">
    <source>
        <dbReference type="SAM" id="Coils"/>
    </source>
</evidence>
<evidence type="ECO:0000256" key="4">
    <source>
        <dbReference type="ARBA" id="ARBA00022737"/>
    </source>
</evidence>